<dbReference type="EMBL" id="MAPZ01000024">
    <property type="protein sequence ID" value="OBY10170.1"/>
    <property type="molecule type" value="Genomic_DNA"/>
</dbReference>
<dbReference type="Proteomes" id="UP000092714">
    <property type="component" value="Unassembled WGS sequence"/>
</dbReference>
<reference evidence="2 3" key="1">
    <citation type="submission" date="2016-06" db="EMBL/GenBank/DDBJ databases">
        <authorList>
            <person name="Kjaerup R.B."/>
            <person name="Dalgaard T.S."/>
            <person name="Juul-Madsen H.R."/>
        </authorList>
    </citation>
    <scope>NUCLEOTIDE SEQUENCE [LARGE SCALE GENOMIC DNA]</scope>
    <source>
        <strain evidence="2 3">373-A1</strain>
    </source>
</reference>
<evidence type="ECO:0000313" key="2">
    <source>
        <dbReference type="EMBL" id="OBY10170.1"/>
    </source>
</evidence>
<protein>
    <recommendedName>
        <fullName evidence="1">DUF4325 domain-containing protein</fullName>
    </recommendedName>
</protein>
<keyword evidence="3" id="KW-1185">Reference proteome</keyword>
<sequence length="90" mass="10025">MIINVKEVLGDKINVEDAIVLRDIIKNSINEGITLDFSGVENIPSTFLTCLFGDIINQSGREMIFNNINVKNLSNYNDYSRVVLGTAFIS</sequence>
<comment type="caution">
    <text evidence="2">The sequence shown here is derived from an EMBL/GenBank/DDBJ whole genome shotgun (WGS) entry which is preliminary data.</text>
</comment>
<dbReference type="InterPro" id="IPR025474">
    <property type="entry name" value="DUF4325"/>
</dbReference>
<evidence type="ECO:0000259" key="1">
    <source>
        <dbReference type="Pfam" id="PF14213"/>
    </source>
</evidence>
<accession>A0A174VC19</accession>
<dbReference type="GeneID" id="42776418"/>
<name>A0A174VC19_9CLOT</name>
<dbReference type="eggNOG" id="ENOG5032B4P">
    <property type="taxonomic scope" value="Bacteria"/>
</dbReference>
<dbReference type="AlphaFoldDB" id="A0A174VC19"/>
<dbReference type="OrthoDB" id="1931651at2"/>
<organism evidence="2 3">
    <name type="scientific">Clostridium paraputrificum</name>
    <dbReference type="NCBI Taxonomy" id="29363"/>
    <lineage>
        <taxon>Bacteria</taxon>
        <taxon>Bacillati</taxon>
        <taxon>Bacillota</taxon>
        <taxon>Clostridia</taxon>
        <taxon>Eubacteriales</taxon>
        <taxon>Clostridiaceae</taxon>
        <taxon>Clostridium</taxon>
    </lineage>
</organism>
<dbReference type="Pfam" id="PF14213">
    <property type="entry name" value="DUF4325"/>
    <property type="match status" value="1"/>
</dbReference>
<gene>
    <name evidence="2" type="ORF">CP373A1_11760</name>
</gene>
<dbReference type="RefSeq" id="WP_027098593.1">
    <property type="nucleotide sequence ID" value="NZ_CABHIH010000004.1"/>
</dbReference>
<proteinExistence type="predicted"/>
<feature type="domain" description="DUF4325" evidence="1">
    <location>
        <begin position="17"/>
        <end position="76"/>
    </location>
</feature>
<evidence type="ECO:0000313" key="3">
    <source>
        <dbReference type="Proteomes" id="UP000092714"/>
    </source>
</evidence>